<proteinExistence type="inferred from homology"/>
<dbReference type="PANTHER" id="PTHR10566">
    <property type="entry name" value="CHAPERONE-ACTIVITY OF BC1 COMPLEX CABC1 -RELATED"/>
    <property type="match status" value="1"/>
</dbReference>
<keyword evidence="2" id="KW-0812">Transmembrane</keyword>
<dbReference type="Gene3D" id="1.10.510.10">
    <property type="entry name" value="Transferase(Phosphotransferase) domain 1"/>
    <property type="match status" value="1"/>
</dbReference>
<dbReference type="InterPro" id="IPR011009">
    <property type="entry name" value="Kinase-like_dom_sf"/>
</dbReference>
<dbReference type="EMBL" id="CP009416">
    <property type="protein sequence ID" value="AJD90676.1"/>
    <property type="molecule type" value="Genomic_DNA"/>
</dbReference>
<gene>
    <name evidence="4" type="ORF">JMA_13590</name>
</gene>
<name>A0A0B5AKT6_9BACL</name>
<dbReference type="CDD" id="cd05121">
    <property type="entry name" value="ABC1_ADCK3-like"/>
    <property type="match status" value="1"/>
</dbReference>
<dbReference type="Pfam" id="PF03109">
    <property type="entry name" value="ABC1"/>
    <property type="match status" value="1"/>
</dbReference>
<feature type="transmembrane region" description="Helical" evidence="2">
    <location>
        <begin position="12"/>
        <end position="29"/>
    </location>
</feature>
<comment type="similarity">
    <text evidence="1">Belongs to the protein kinase superfamily. ADCK protein kinase family.</text>
</comment>
<dbReference type="KEGG" id="jeo:JMA_13590"/>
<dbReference type="STRING" id="1508404.JMA_13590"/>
<accession>A0A0B5AKT6</accession>
<dbReference type="SUPFAM" id="SSF56112">
    <property type="entry name" value="Protein kinase-like (PK-like)"/>
    <property type="match status" value="1"/>
</dbReference>
<evidence type="ECO:0000256" key="1">
    <source>
        <dbReference type="ARBA" id="ARBA00009670"/>
    </source>
</evidence>
<protein>
    <recommendedName>
        <fullName evidence="3">ABC1 atypical kinase-like domain-containing protein</fullName>
    </recommendedName>
</protein>
<keyword evidence="5" id="KW-1185">Reference proteome</keyword>
<keyword evidence="2" id="KW-1133">Transmembrane helix</keyword>
<evidence type="ECO:0000313" key="5">
    <source>
        <dbReference type="Proteomes" id="UP000031449"/>
    </source>
</evidence>
<sequence>MFVTKKVAAYRIYKIVTMAVKFFLQVYFFNRRYRGRWDPTVEKKWSDLAGKQAREYKKTALKLEGLMIKVGQFLSTRADIMPRSFIIELEGLTDRVPPVPWDKAKKVIEDEWNTAYGEMVHKISEKPVASASIGDVYHAWLHNGDSVAIKVQRPGIDYIIRTDFKAMKIVIWLAKKFTKFGKQADLNALYSEMVNVIGDELNFKKELQNGVAFGERFKDTEGVIVPRYYEEYTTRRVLVMEWIEGSKITDLSFLDKHELNREDLAERLLLLFVDQLLNEGMFHADPHGGNILIKSDGTIVLIDFGMVGVIRKNDAEAVQRAVEGVIFERYGEVVSALEDMKFLLPSADKNILEEIVERVVAVYKSGDWQDGESLMMEKLLEDVQDIVRTQPIQLPTEFAFFGRALSTFTGVIYTIYPEADFIEMARPTIVRWATERGGEGNIGQTVLRTIQPYLSAPSKLLDALEEPKRYRRSMEAYRKKDSRMKDLAGRRRETVYFTLIPFTALHGAVFLEEWLIAGGAGLLTLFGLIRVSALSKKIQNDYEE</sequence>
<evidence type="ECO:0000259" key="3">
    <source>
        <dbReference type="Pfam" id="PF03109"/>
    </source>
</evidence>
<dbReference type="BioCyc" id="JESP1508404:G14D9-10613-MONOMER"/>
<reference evidence="4 5" key="1">
    <citation type="submission" date="2014-08" db="EMBL/GenBank/DDBJ databases">
        <title>Complete genome of a marine bacteria Jeotgalibacillus malaysiensis.</title>
        <authorList>
            <person name="Yaakop A.S."/>
            <person name="Chan K.-G."/>
            <person name="Goh K.M."/>
        </authorList>
    </citation>
    <scope>NUCLEOTIDE SEQUENCE [LARGE SCALE GENOMIC DNA]</scope>
    <source>
        <strain evidence="4 5">D5</strain>
    </source>
</reference>
<evidence type="ECO:0000313" key="4">
    <source>
        <dbReference type="EMBL" id="AJD90676.1"/>
    </source>
</evidence>
<keyword evidence="2" id="KW-0472">Membrane</keyword>
<dbReference type="PANTHER" id="PTHR10566:SF113">
    <property type="entry name" value="PROTEIN ACTIVITY OF BC1 COMPLEX KINASE 7, CHLOROPLASTIC"/>
    <property type="match status" value="1"/>
</dbReference>
<feature type="domain" description="ABC1 atypical kinase-like" evidence="3">
    <location>
        <begin position="92"/>
        <end position="330"/>
    </location>
</feature>
<organism evidence="4 5">
    <name type="scientific">Jeotgalibacillus malaysiensis</name>
    <dbReference type="NCBI Taxonomy" id="1508404"/>
    <lineage>
        <taxon>Bacteria</taxon>
        <taxon>Bacillati</taxon>
        <taxon>Bacillota</taxon>
        <taxon>Bacilli</taxon>
        <taxon>Bacillales</taxon>
        <taxon>Caryophanaceae</taxon>
        <taxon>Jeotgalibacillus</taxon>
    </lineage>
</organism>
<dbReference type="AlphaFoldDB" id="A0A0B5AKT6"/>
<dbReference type="InterPro" id="IPR050154">
    <property type="entry name" value="UbiB_kinase"/>
</dbReference>
<dbReference type="InterPro" id="IPR004147">
    <property type="entry name" value="ABC1_dom"/>
</dbReference>
<feature type="transmembrane region" description="Helical" evidence="2">
    <location>
        <begin position="515"/>
        <end position="533"/>
    </location>
</feature>
<dbReference type="HOGENOM" id="CLU_006533_0_3_9"/>
<evidence type="ECO:0000256" key="2">
    <source>
        <dbReference type="SAM" id="Phobius"/>
    </source>
</evidence>
<dbReference type="Proteomes" id="UP000031449">
    <property type="component" value="Chromosome"/>
</dbReference>